<dbReference type="PROSITE" id="PS50887">
    <property type="entry name" value="GGDEF"/>
    <property type="match status" value="1"/>
</dbReference>
<proteinExistence type="predicted"/>
<dbReference type="InterPro" id="IPR043128">
    <property type="entry name" value="Rev_trsase/Diguanyl_cyclase"/>
</dbReference>
<dbReference type="GO" id="GO:0005886">
    <property type="term" value="C:plasma membrane"/>
    <property type="evidence" value="ECO:0007669"/>
    <property type="project" value="UniProtKB-SubCell"/>
</dbReference>
<reference evidence="8" key="1">
    <citation type="submission" date="2015-09" db="EMBL/GenBank/DDBJ databases">
        <authorList>
            <consortium name="Pathogen Informatics"/>
        </authorList>
    </citation>
    <scope>NUCLEOTIDE SEQUENCE</scope>
    <source>
        <strain evidence="8">2789STDY5834896</strain>
    </source>
</reference>
<dbReference type="SMART" id="SM00267">
    <property type="entry name" value="GGDEF"/>
    <property type="match status" value="1"/>
</dbReference>
<dbReference type="Pfam" id="PF00990">
    <property type="entry name" value="GGDEF"/>
    <property type="match status" value="1"/>
</dbReference>
<feature type="domain" description="GGDEF" evidence="7">
    <location>
        <begin position="505"/>
        <end position="637"/>
    </location>
</feature>
<evidence type="ECO:0000256" key="6">
    <source>
        <dbReference type="SAM" id="Phobius"/>
    </source>
</evidence>
<sequence>MKHKKSMLLRTNLLVCLVILVGFAVTAALSYRTNYGASIQHIEQVSDLTSEDIYHQLSTAFTKPVHVSLTMAGDRLLQDFLTREPDHLQDPAFTETLRRYLDAYRQKYSYDSVFLVSTATVRYYNFEGLDRVLAPGDPENDWYYQLLASGDDYAMNVDNDEAAQNEITVFVNCKISDGQGQVLGIVGVGVRIEGLQALLRSYQETFGVSAYLIDDSGDIQLSTAYTGYQKQSFFALCPYSAGVRRQLLGWREEGEALSLWSDTKTDRDYLVARYLPELSWHLVVQRNTGPLMQGLQRQVGQTAAIIAVIIGLILLVITLVIRSYNRRIVELLQKNEQERRSVFQKATEQLFENIYELDITGDRPANRATADYFASLGAPAGTPFSQALRIVAQKQIKEEFRQGYIDTFSPQNVLDCYRAGRDTLQYEFMISTGGDYYWMRITARLIENPGDGAVHMLTYRQNIDAEKRRQRRMQRLAHTDEMTGLYTKTATQHEMQQRLARSADGPFGFFILDIDNFKNANDSLGHEFGDTVIQSFAHKLVEHFGPEAVVGRIGGDEFAALVPNCDYQRAAQLAGELVQALSYQHRTASGSWQVSASVGVSLAPADGSDFLRLYRRADAALYKVKKQGKCGFALTGEPPA</sequence>
<evidence type="ECO:0000256" key="5">
    <source>
        <dbReference type="ARBA" id="ARBA00023136"/>
    </source>
</evidence>
<evidence type="ECO:0000256" key="4">
    <source>
        <dbReference type="ARBA" id="ARBA00022989"/>
    </source>
</evidence>
<dbReference type="PANTHER" id="PTHR44757:SF2">
    <property type="entry name" value="BIOFILM ARCHITECTURE MAINTENANCE PROTEIN MBAA"/>
    <property type="match status" value="1"/>
</dbReference>
<feature type="transmembrane region" description="Helical" evidence="6">
    <location>
        <begin position="303"/>
        <end position="324"/>
    </location>
</feature>
<evidence type="ECO:0000259" key="7">
    <source>
        <dbReference type="PROSITE" id="PS50887"/>
    </source>
</evidence>
<keyword evidence="2" id="KW-1003">Cell membrane</keyword>
<evidence type="ECO:0000256" key="3">
    <source>
        <dbReference type="ARBA" id="ARBA00022692"/>
    </source>
</evidence>
<dbReference type="GO" id="GO:0071111">
    <property type="term" value="F:cyclic-guanylate-specific phosphodiesterase activity"/>
    <property type="evidence" value="ECO:0007669"/>
    <property type="project" value="UniProtKB-EC"/>
</dbReference>
<name>A0A1C6GBU6_9FIRM</name>
<keyword evidence="3 6" id="KW-0812">Transmembrane</keyword>
<protein>
    <submittedName>
        <fullName evidence="8">Cyclic di-GMP phosphodiesterase Gmr</fullName>
        <ecNumber evidence="8">3.1.4.52</ecNumber>
    </submittedName>
</protein>
<evidence type="ECO:0000313" key="8">
    <source>
        <dbReference type="EMBL" id="SCJ42809.1"/>
    </source>
</evidence>
<accession>A0A1C6GBU6</accession>
<dbReference type="EC" id="3.1.4.52" evidence="8"/>
<dbReference type="NCBIfam" id="TIGR00254">
    <property type="entry name" value="GGDEF"/>
    <property type="match status" value="1"/>
</dbReference>
<dbReference type="CDD" id="cd01949">
    <property type="entry name" value="GGDEF"/>
    <property type="match status" value="1"/>
</dbReference>
<dbReference type="CDD" id="cd18773">
    <property type="entry name" value="PDC1_HK_sensor"/>
    <property type="match status" value="1"/>
</dbReference>
<gene>
    <name evidence="8" type="primary">gmr_3</name>
    <name evidence="8" type="ORF">SAMEA3545359_00316</name>
</gene>
<keyword evidence="5 6" id="KW-0472">Membrane</keyword>
<dbReference type="InterPro" id="IPR052155">
    <property type="entry name" value="Biofilm_reg_signaling"/>
</dbReference>
<evidence type="ECO:0000256" key="1">
    <source>
        <dbReference type="ARBA" id="ARBA00004651"/>
    </source>
</evidence>
<dbReference type="Pfam" id="PF02743">
    <property type="entry name" value="dCache_1"/>
    <property type="match status" value="1"/>
</dbReference>
<comment type="subcellular location">
    <subcellularLocation>
        <location evidence="1">Cell membrane</location>
        <topology evidence="1">Multi-pass membrane protein</topology>
    </subcellularLocation>
</comment>
<keyword evidence="8" id="KW-0378">Hydrolase</keyword>
<dbReference type="InterPro" id="IPR033479">
    <property type="entry name" value="dCache_1"/>
</dbReference>
<dbReference type="Gene3D" id="3.30.70.270">
    <property type="match status" value="1"/>
</dbReference>
<dbReference type="EMBL" id="FMHG01000001">
    <property type="protein sequence ID" value="SCJ42809.1"/>
    <property type="molecule type" value="Genomic_DNA"/>
</dbReference>
<dbReference type="PANTHER" id="PTHR44757">
    <property type="entry name" value="DIGUANYLATE CYCLASE DGCP"/>
    <property type="match status" value="1"/>
</dbReference>
<organism evidence="8">
    <name type="scientific">uncultured Anaerotruncus sp</name>
    <dbReference type="NCBI Taxonomy" id="905011"/>
    <lineage>
        <taxon>Bacteria</taxon>
        <taxon>Bacillati</taxon>
        <taxon>Bacillota</taxon>
        <taxon>Clostridia</taxon>
        <taxon>Eubacteriales</taxon>
        <taxon>Oscillospiraceae</taxon>
        <taxon>Anaerotruncus</taxon>
        <taxon>environmental samples</taxon>
    </lineage>
</organism>
<dbReference type="InterPro" id="IPR029787">
    <property type="entry name" value="Nucleotide_cyclase"/>
</dbReference>
<keyword evidence="4 6" id="KW-1133">Transmembrane helix</keyword>
<dbReference type="InterPro" id="IPR000160">
    <property type="entry name" value="GGDEF_dom"/>
</dbReference>
<dbReference type="SUPFAM" id="SSF55073">
    <property type="entry name" value="Nucleotide cyclase"/>
    <property type="match status" value="1"/>
</dbReference>
<dbReference type="AlphaFoldDB" id="A0A1C6GBU6"/>
<evidence type="ECO:0000256" key="2">
    <source>
        <dbReference type="ARBA" id="ARBA00022475"/>
    </source>
</evidence>